<dbReference type="InterPro" id="IPR050306">
    <property type="entry name" value="PfkB_Carbo_kinase"/>
</dbReference>
<dbReference type="Pfam" id="PF00294">
    <property type="entry name" value="PfkB"/>
    <property type="match status" value="1"/>
</dbReference>
<organism evidence="5 6">
    <name type="scientific">Enterococcus avium</name>
    <name type="common">Streptococcus avium</name>
    <dbReference type="NCBI Taxonomy" id="33945"/>
    <lineage>
        <taxon>Bacteria</taxon>
        <taxon>Bacillati</taxon>
        <taxon>Bacillota</taxon>
        <taxon>Bacilli</taxon>
        <taxon>Lactobacillales</taxon>
        <taxon>Enterococcaceae</taxon>
        <taxon>Enterococcus</taxon>
    </lineage>
</organism>
<dbReference type="PANTHER" id="PTHR43085">
    <property type="entry name" value="HEXOKINASE FAMILY MEMBER"/>
    <property type="match status" value="1"/>
</dbReference>
<comment type="caution">
    <text evidence="5">The sequence shown here is derived from an EMBL/GenBank/DDBJ whole genome shotgun (WGS) entry which is preliminary data.</text>
</comment>
<protein>
    <submittedName>
        <fullName evidence="5">Fructoselysine 6-kinase</fullName>
    </submittedName>
</protein>
<dbReference type="InterPro" id="IPR029056">
    <property type="entry name" value="Ribokinase-like"/>
</dbReference>
<reference evidence="5 6" key="1">
    <citation type="submission" date="2018-12" db="EMBL/GenBank/DDBJ databases">
        <title>A novel vanA-carrying plasmid in a clinical isolate of Enterococcus avium.</title>
        <authorList>
            <person name="Bernasconi O.J."/>
            <person name="Luzzaro F."/>
            <person name="Endimiani A."/>
        </authorList>
    </citation>
    <scope>NUCLEOTIDE SEQUENCE [LARGE SCALE GENOMIC DNA]</scope>
    <source>
        <strain evidence="5 6">LC0559/18</strain>
    </source>
</reference>
<comment type="similarity">
    <text evidence="1">Belongs to the carbohydrate kinase PfkB family.</text>
</comment>
<keyword evidence="3 5" id="KW-0418">Kinase</keyword>
<dbReference type="PANTHER" id="PTHR43085:SF41">
    <property type="entry name" value="FRUCTOSELYSINE 6-KINASE"/>
    <property type="match status" value="1"/>
</dbReference>
<dbReference type="CDD" id="cd01940">
    <property type="entry name" value="Fructoselysine_kinase_like"/>
    <property type="match status" value="1"/>
</dbReference>
<evidence type="ECO:0000256" key="3">
    <source>
        <dbReference type="ARBA" id="ARBA00022777"/>
    </source>
</evidence>
<evidence type="ECO:0000313" key="6">
    <source>
        <dbReference type="Proteomes" id="UP000288388"/>
    </source>
</evidence>
<proteinExistence type="inferred from homology"/>
<gene>
    <name evidence="5" type="ORF">EK398_20010</name>
</gene>
<keyword evidence="2" id="KW-0808">Transferase</keyword>
<accession>A0A2N8PUH4</accession>
<dbReference type="Proteomes" id="UP000288388">
    <property type="component" value="Unassembled WGS sequence"/>
</dbReference>
<sequence>MKVLGLGDNVVDKYVNLAIMYPGGNALNFAVFAKKLGQDSSFMGVFGSDAEGKHVVSAVKDLSIDYSHSRFETGENGCARVEIKEGDRIFLGSNEGGVTREHPIELTQEDRKYLTQFELIHMGLYSHVNHLLNELCDFPANVSYDFSDDFTEEEILRAIDKIDFGFFSVSQLTDQETKDFLKKYFSSRNEVLVATRGDKATIAYDGQEYYEVVPVLREPVDTMAAGDSFLTAFLIHYLNGNDISTAMKRGNEFAGESCMIKGSFGYGVSYE</sequence>
<evidence type="ECO:0000259" key="4">
    <source>
        <dbReference type="Pfam" id="PF00294"/>
    </source>
</evidence>
<evidence type="ECO:0000256" key="2">
    <source>
        <dbReference type="ARBA" id="ARBA00022679"/>
    </source>
</evidence>
<evidence type="ECO:0000313" key="5">
    <source>
        <dbReference type="EMBL" id="RVU92771.1"/>
    </source>
</evidence>
<evidence type="ECO:0000256" key="1">
    <source>
        <dbReference type="ARBA" id="ARBA00010688"/>
    </source>
</evidence>
<name>A0A2N8PUH4_ENTAV</name>
<dbReference type="EMBL" id="RYZS01000002">
    <property type="protein sequence ID" value="RVU92771.1"/>
    <property type="molecule type" value="Genomic_DNA"/>
</dbReference>
<dbReference type="GO" id="GO:0016301">
    <property type="term" value="F:kinase activity"/>
    <property type="evidence" value="ECO:0007669"/>
    <property type="project" value="UniProtKB-KW"/>
</dbReference>
<dbReference type="AlphaFoldDB" id="A0A2N8PUH4"/>
<dbReference type="RefSeq" id="WP_049219148.1">
    <property type="nucleotide sequence ID" value="NZ_JAQCOW010000019.1"/>
</dbReference>
<dbReference type="InterPro" id="IPR011611">
    <property type="entry name" value="PfkB_dom"/>
</dbReference>
<dbReference type="Gene3D" id="3.40.1190.20">
    <property type="match status" value="1"/>
</dbReference>
<dbReference type="SUPFAM" id="SSF53613">
    <property type="entry name" value="Ribokinase-like"/>
    <property type="match status" value="1"/>
</dbReference>
<feature type="domain" description="Carbohydrate kinase PfkB" evidence="4">
    <location>
        <begin position="20"/>
        <end position="258"/>
    </location>
</feature>